<dbReference type="RefSeq" id="WP_084052652.1">
    <property type="nucleotide sequence ID" value="NZ_FWWT01000013.1"/>
</dbReference>
<organism evidence="9 10">
    <name type="scientific">Desulfonispora thiosulfatigenes DSM 11270</name>
    <dbReference type="NCBI Taxonomy" id="656914"/>
    <lineage>
        <taxon>Bacteria</taxon>
        <taxon>Bacillati</taxon>
        <taxon>Bacillota</taxon>
        <taxon>Clostridia</taxon>
        <taxon>Eubacteriales</taxon>
        <taxon>Peptococcaceae</taxon>
        <taxon>Desulfonispora</taxon>
    </lineage>
</organism>
<proteinExistence type="inferred from homology"/>
<keyword evidence="3" id="KW-0813">Transport</keyword>
<feature type="transmembrane region" description="Helical" evidence="8">
    <location>
        <begin position="87"/>
        <end position="108"/>
    </location>
</feature>
<feature type="transmembrane region" description="Helical" evidence="8">
    <location>
        <begin position="392"/>
        <end position="421"/>
    </location>
</feature>
<dbReference type="STRING" id="656914.SAMN00017405_1263"/>
<evidence type="ECO:0000256" key="4">
    <source>
        <dbReference type="ARBA" id="ARBA00022475"/>
    </source>
</evidence>
<feature type="transmembrane region" description="Helical" evidence="8">
    <location>
        <begin position="309"/>
        <end position="327"/>
    </location>
</feature>
<dbReference type="AlphaFoldDB" id="A0A1W1V1Q2"/>
<dbReference type="GO" id="GO:0005886">
    <property type="term" value="C:plasma membrane"/>
    <property type="evidence" value="ECO:0007669"/>
    <property type="project" value="UniProtKB-SubCell"/>
</dbReference>
<name>A0A1W1V1Q2_DESTI</name>
<feature type="transmembrane region" description="Helical" evidence="8">
    <location>
        <begin position="433"/>
        <end position="452"/>
    </location>
</feature>
<sequence>MIQKIKDNIVYWGSLGTIIIIIFFTLLNIDTFASASQNALDFLLANFSWIYAGVVLILIYFSIWLMLSKYGNIRLGKNDEKPKYSFLSWLSMLFSAGMGIGLIFWGVAEPLNHYLNPMNMEPMTSQAKSFALGKSFLHWGISAWSCYAVLALALAYFQFRKQKPALISSVLHPILGDRPIIKIIVDIFTIFATIAGVVTTLGLGTLQINAGLNYLFNVPENVFIQLIIIVMVTIAFLISAAQGLDNGIQKISNFNLTLAAILLGLAIIIGPTMKMAVNFMDGLVFYGKDLLTSNNNFLASGKWYESWTFFYWGWWIAWAPPVAVFIARISRGRTIRQFLVGVLLVPSFLCCVWFAVFGSFALDVDASTAQLAVQQTETALFVLMNNYQFGTIISILAILLLGTFFITSADSATFVLGMLSSNGNLNPKNSRKLVWGIIQGTLTIVLLMAGGLEMVQTISILAAFPFMFIILLSIVSLMKSLRKEHSLLEYQSKHKERWWVNS</sequence>
<reference evidence="9 10" key="1">
    <citation type="submission" date="2017-04" db="EMBL/GenBank/DDBJ databases">
        <authorList>
            <person name="Afonso C.L."/>
            <person name="Miller P.J."/>
            <person name="Scott M.A."/>
            <person name="Spackman E."/>
            <person name="Goraichik I."/>
            <person name="Dimitrov K.M."/>
            <person name="Suarez D.L."/>
            <person name="Swayne D.E."/>
        </authorList>
    </citation>
    <scope>NUCLEOTIDE SEQUENCE [LARGE SCALE GENOMIC DNA]</scope>
    <source>
        <strain evidence="9 10">DSM 11270</strain>
    </source>
</reference>
<dbReference type="GO" id="GO:0022857">
    <property type="term" value="F:transmembrane transporter activity"/>
    <property type="evidence" value="ECO:0007669"/>
    <property type="project" value="InterPro"/>
</dbReference>
<dbReference type="PANTHER" id="PTHR30047">
    <property type="entry name" value="HIGH-AFFINITY CHOLINE TRANSPORT PROTEIN-RELATED"/>
    <property type="match status" value="1"/>
</dbReference>
<feature type="transmembrane region" description="Helical" evidence="8">
    <location>
        <begin position="136"/>
        <end position="159"/>
    </location>
</feature>
<dbReference type="Pfam" id="PF02028">
    <property type="entry name" value="BCCT"/>
    <property type="match status" value="1"/>
</dbReference>
<keyword evidence="7 8" id="KW-0472">Membrane</keyword>
<dbReference type="EMBL" id="FWWT01000013">
    <property type="protein sequence ID" value="SMB87252.1"/>
    <property type="molecule type" value="Genomic_DNA"/>
</dbReference>
<feature type="transmembrane region" description="Helical" evidence="8">
    <location>
        <begin position="222"/>
        <end position="241"/>
    </location>
</feature>
<evidence type="ECO:0000256" key="3">
    <source>
        <dbReference type="ARBA" id="ARBA00022448"/>
    </source>
</evidence>
<evidence type="ECO:0000256" key="5">
    <source>
        <dbReference type="ARBA" id="ARBA00022692"/>
    </source>
</evidence>
<feature type="transmembrane region" description="Helical" evidence="8">
    <location>
        <begin position="9"/>
        <end position="29"/>
    </location>
</feature>
<keyword evidence="6 8" id="KW-1133">Transmembrane helix</keyword>
<dbReference type="PANTHER" id="PTHR30047:SF7">
    <property type="entry name" value="HIGH-AFFINITY CHOLINE TRANSPORT PROTEIN"/>
    <property type="match status" value="1"/>
</dbReference>
<dbReference type="InterPro" id="IPR000060">
    <property type="entry name" value="BCCT_transptr"/>
</dbReference>
<evidence type="ECO:0000256" key="1">
    <source>
        <dbReference type="ARBA" id="ARBA00004651"/>
    </source>
</evidence>
<evidence type="ECO:0000256" key="6">
    <source>
        <dbReference type="ARBA" id="ARBA00022989"/>
    </source>
</evidence>
<feature type="transmembrane region" description="Helical" evidence="8">
    <location>
        <begin position="253"/>
        <end position="273"/>
    </location>
</feature>
<keyword evidence="10" id="KW-1185">Reference proteome</keyword>
<evidence type="ECO:0000256" key="8">
    <source>
        <dbReference type="SAM" id="Phobius"/>
    </source>
</evidence>
<comment type="subcellular location">
    <subcellularLocation>
        <location evidence="1">Cell membrane</location>
        <topology evidence="1">Multi-pass membrane protein</topology>
    </subcellularLocation>
</comment>
<comment type="similarity">
    <text evidence="2">Belongs to the BCCT transporter (TC 2.A.15) family.</text>
</comment>
<evidence type="ECO:0000256" key="7">
    <source>
        <dbReference type="ARBA" id="ARBA00023136"/>
    </source>
</evidence>
<keyword evidence="4" id="KW-1003">Cell membrane</keyword>
<feature type="transmembrane region" description="Helical" evidence="8">
    <location>
        <begin position="49"/>
        <end position="67"/>
    </location>
</feature>
<keyword evidence="5 8" id="KW-0812">Transmembrane</keyword>
<feature type="transmembrane region" description="Helical" evidence="8">
    <location>
        <begin position="180"/>
        <end position="202"/>
    </location>
</feature>
<dbReference type="Proteomes" id="UP000192731">
    <property type="component" value="Unassembled WGS sequence"/>
</dbReference>
<evidence type="ECO:0000313" key="10">
    <source>
        <dbReference type="Proteomes" id="UP000192731"/>
    </source>
</evidence>
<dbReference type="NCBIfam" id="TIGR00842">
    <property type="entry name" value="bcct"/>
    <property type="match status" value="1"/>
</dbReference>
<accession>A0A1W1V1Q2</accession>
<dbReference type="OrthoDB" id="9775735at2"/>
<evidence type="ECO:0000313" key="9">
    <source>
        <dbReference type="EMBL" id="SMB87252.1"/>
    </source>
</evidence>
<feature type="transmembrane region" description="Helical" evidence="8">
    <location>
        <begin position="339"/>
        <end position="362"/>
    </location>
</feature>
<gene>
    <name evidence="9" type="ORF">SAMN00017405_1263</name>
</gene>
<feature type="transmembrane region" description="Helical" evidence="8">
    <location>
        <begin position="458"/>
        <end position="478"/>
    </location>
</feature>
<protein>
    <submittedName>
        <fullName evidence="9">Glycine betaine transporter</fullName>
    </submittedName>
</protein>
<evidence type="ECO:0000256" key="2">
    <source>
        <dbReference type="ARBA" id="ARBA00005658"/>
    </source>
</evidence>